<name>A0A6A3JAU9_9STRA</name>
<evidence type="ECO:0000313" key="2">
    <source>
        <dbReference type="EMBL" id="KAE8991721.1"/>
    </source>
</evidence>
<feature type="signal peptide" evidence="1">
    <location>
        <begin position="1"/>
        <end position="18"/>
    </location>
</feature>
<protein>
    <recommendedName>
        <fullName evidence="4">Secreted protein</fullName>
    </recommendedName>
</protein>
<organism evidence="2 3">
    <name type="scientific">Phytophthora rubi</name>
    <dbReference type="NCBI Taxonomy" id="129364"/>
    <lineage>
        <taxon>Eukaryota</taxon>
        <taxon>Sar</taxon>
        <taxon>Stramenopiles</taxon>
        <taxon>Oomycota</taxon>
        <taxon>Peronosporomycetes</taxon>
        <taxon>Peronosporales</taxon>
        <taxon>Peronosporaceae</taxon>
        <taxon>Phytophthora</taxon>
    </lineage>
</organism>
<gene>
    <name evidence="2" type="ORF">PR001_g21146</name>
</gene>
<sequence>MFFRSLALGGMSAINVTSMCVSWNCSIMARCSKGIVAFRKLGAWGSSTVPLRYASSASVSLSVLDLRAVSRCTSDGSTAIVWRTARWSGIAPVVGRC</sequence>
<evidence type="ECO:0000256" key="1">
    <source>
        <dbReference type="SAM" id="SignalP"/>
    </source>
</evidence>
<accession>A0A6A3JAU9</accession>
<dbReference type="EMBL" id="QXFV01002172">
    <property type="protein sequence ID" value="KAE8991721.1"/>
    <property type="molecule type" value="Genomic_DNA"/>
</dbReference>
<dbReference type="AlphaFoldDB" id="A0A6A3JAU9"/>
<keyword evidence="1" id="KW-0732">Signal</keyword>
<comment type="caution">
    <text evidence="2">The sequence shown here is derived from an EMBL/GenBank/DDBJ whole genome shotgun (WGS) entry which is preliminary data.</text>
</comment>
<evidence type="ECO:0000313" key="3">
    <source>
        <dbReference type="Proteomes" id="UP000429607"/>
    </source>
</evidence>
<feature type="chain" id="PRO_5025600128" description="Secreted protein" evidence="1">
    <location>
        <begin position="19"/>
        <end position="97"/>
    </location>
</feature>
<evidence type="ECO:0008006" key="4">
    <source>
        <dbReference type="Google" id="ProtNLM"/>
    </source>
</evidence>
<proteinExistence type="predicted"/>
<dbReference type="Proteomes" id="UP000429607">
    <property type="component" value="Unassembled WGS sequence"/>
</dbReference>
<reference evidence="2 3" key="1">
    <citation type="submission" date="2018-09" db="EMBL/GenBank/DDBJ databases">
        <title>Genomic investigation of the strawberry pathogen Phytophthora fragariae indicates pathogenicity is determined by transcriptional variation in three key races.</title>
        <authorList>
            <person name="Adams T.M."/>
            <person name="Armitage A.D."/>
            <person name="Sobczyk M.K."/>
            <person name="Bates H.J."/>
            <person name="Dunwell J.M."/>
            <person name="Nellist C.F."/>
            <person name="Harrison R.J."/>
        </authorList>
    </citation>
    <scope>NUCLEOTIDE SEQUENCE [LARGE SCALE GENOMIC DNA]</scope>
    <source>
        <strain evidence="2 3">SCRP249</strain>
    </source>
</reference>